<comment type="similarity">
    <text evidence="1">Belongs to the eukaryotic/archaeal PrmC-related family.</text>
</comment>
<dbReference type="OrthoDB" id="406152at2759"/>
<dbReference type="GO" id="GO:0032259">
    <property type="term" value="P:methylation"/>
    <property type="evidence" value="ECO:0007669"/>
    <property type="project" value="UniProtKB-KW"/>
</dbReference>
<dbReference type="PROSITE" id="PS00092">
    <property type="entry name" value="N6_MTASE"/>
    <property type="match status" value="1"/>
</dbReference>
<name>A0A376BAZ8_9ASCO</name>
<evidence type="ECO:0000256" key="3">
    <source>
        <dbReference type="ARBA" id="ARBA00022679"/>
    </source>
</evidence>
<dbReference type="Gene3D" id="3.40.50.150">
    <property type="entry name" value="Vaccinia Virus protein VP39"/>
    <property type="match status" value="1"/>
</dbReference>
<evidence type="ECO:0000259" key="5">
    <source>
        <dbReference type="Pfam" id="PF05175"/>
    </source>
</evidence>
<keyword evidence="4" id="KW-0949">S-adenosyl-L-methionine</keyword>
<organism evidence="6 7">
    <name type="scientific">Saccharomycodes ludwigii</name>
    <dbReference type="NCBI Taxonomy" id="36035"/>
    <lineage>
        <taxon>Eukaryota</taxon>
        <taxon>Fungi</taxon>
        <taxon>Dikarya</taxon>
        <taxon>Ascomycota</taxon>
        <taxon>Saccharomycotina</taxon>
        <taxon>Saccharomycetes</taxon>
        <taxon>Saccharomycodales</taxon>
        <taxon>Saccharomycodaceae</taxon>
        <taxon>Saccharomycodes</taxon>
    </lineage>
</organism>
<evidence type="ECO:0000256" key="4">
    <source>
        <dbReference type="ARBA" id="ARBA00022691"/>
    </source>
</evidence>
<dbReference type="InterPro" id="IPR002052">
    <property type="entry name" value="DNA_methylase_N6_adenine_CS"/>
</dbReference>
<dbReference type="InterPro" id="IPR007848">
    <property type="entry name" value="Small_mtfrase_dom"/>
</dbReference>
<evidence type="ECO:0000256" key="1">
    <source>
        <dbReference type="ARBA" id="ARBA00006149"/>
    </source>
</evidence>
<dbReference type="Pfam" id="PF05175">
    <property type="entry name" value="MTS"/>
    <property type="match status" value="1"/>
</dbReference>
<dbReference type="PANTHER" id="PTHR45875">
    <property type="entry name" value="METHYLTRANSFERASE N6AMT1"/>
    <property type="match status" value="1"/>
</dbReference>
<feature type="domain" description="Methyltransferase small" evidence="5">
    <location>
        <begin position="45"/>
        <end position="133"/>
    </location>
</feature>
<evidence type="ECO:0000313" key="7">
    <source>
        <dbReference type="Proteomes" id="UP000262825"/>
    </source>
</evidence>
<dbReference type="InterPro" id="IPR029063">
    <property type="entry name" value="SAM-dependent_MTases_sf"/>
</dbReference>
<evidence type="ECO:0000313" key="6">
    <source>
        <dbReference type="EMBL" id="SSD61330.1"/>
    </source>
</evidence>
<gene>
    <name evidence="6" type="ORF">SCODWIG_03091</name>
</gene>
<dbReference type="PANTHER" id="PTHR45875:SF1">
    <property type="entry name" value="METHYLTRANSFERASE N6AMT1"/>
    <property type="match status" value="1"/>
</dbReference>
<dbReference type="VEuPathDB" id="FungiDB:SCODWIG_03091"/>
<dbReference type="GO" id="GO:0008757">
    <property type="term" value="F:S-adenosylmethionine-dependent methyltransferase activity"/>
    <property type="evidence" value="ECO:0007669"/>
    <property type="project" value="TreeGrafter"/>
</dbReference>
<proteinExistence type="inferred from homology"/>
<dbReference type="SUPFAM" id="SSF53335">
    <property type="entry name" value="S-adenosyl-L-methionine-dependent methyltransferases"/>
    <property type="match status" value="1"/>
</dbReference>
<dbReference type="EMBL" id="UFAJ01000655">
    <property type="protein sequence ID" value="SSD61330.1"/>
    <property type="molecule type" value="Genomic_DNA"/>
</dbReference>
<keyword evidence="3 6" id="KW-0808">Transferase</keyword>
<accession>A0A376BAZ8</accession>
<dbReference type="GO" id="GO:0008276">
    <property type="term" value="F:protein methyltransferase activity"/>
    <property type="evidence" value="ECO:0007669"/>
    <property type="project" value="TreeGrafter"/>
</dbReference>
<keyword evidence="2 6" id="KW-0489">Methyltransferase</keyword>
<keyword evidence="7" id="KW-1185">Reference proteome</keyword>
<dbReference type="InterPro" id="IPR052190">
    <property type="entry name" value="Euk-Arch_PrmC-MTase"/>
</dbReference>
<dbReference type="AlphaFoldDB" id="A0A376BAZ8"/>
<protein>
    <submittedName>
        <fullName evidence="6">Related to eRF1 methyltransferase catalytic subunit MTQ2</fullName>
    </submittedName>
</protein>
<evidence type="ECO:0000256" key="2">
    <source>
        <dbReference type="ARBA" id="ARBA00022603"/>
    </source>
</evidence>
<dbReference type="GO" id="GO:0003676">
    <property type="term" value="F:nucleic acid binding"/>
    <property type="evidence" value="ECO:0007669"/>
    <property type="project" value="InterPro"/>
</dbReference>
<reference evidence="7" key="1">
    <citation type="submission" date="2018-06" db="EMBL/GenBank/DDBJ databases">
        <authorList>
            <person name="Guldener U."/>
        </authorList>
    </citation>
    <scope>NUCLEOTIDE SEQUENCE [LARGE SCALE GENOMIC DNA]</scope>
    <source>
        <strain evidence="7">UTAD17</strain>
    </source>
</reference>
<sequence length="230" mass="25753">MLATPLYNCDYDRVYEPAEDSFLLLDSLESELSFLRSIFEKDNYFPIILEIGCGSGIVTTFLHQHAIPTNKGLYLPVDINPWAIDATLQTIKKNPPTKDLQTTTIVDPLLMDLVAGLKSNSVDLLVFNPPYVPAEAVPNLPPGTNDEGWLDLALLGGEDGLVVTNKLLNNLHNILSPKGVAYILFCARNKPQEIQLRMEGHGWKVDLIEKRKAGWEVLSVYKFQKIKTNF</sequence>
<dbReference type="GO" id="GO:0035657">
    <property type="term" value="C:eRF1 methyltransferase complex"/>
    <property type="evidence" value="ECO:0007669"/>
    <property type="project" value="TreeGrafter"/>
</dbReference>
<dbReference type="Proteomes" id="UP000262825">
    <property type="component" value="Unassembled WGS sequence"/>
</dbReference>